<accession>A0A7X1E4R3</accession>
<dbReference type="RefSeq" id="WP_185693018.1">
    <property type="nucleotide sequence ID" value="NZ_JACHVA010000086.1"/>
</dbReference>
<dbReference type="Proteomes" id="UP000525652">
    <property type="component" value="Unassembled WGS sequence"/>
</dbReference>
<dbReference type="PANTHER" id="PTHR40082:SF1">
    <property type="entry name" value="BLR5956 PROTEIN"/>
    <property type="match status" value="1"/>
</dbReference>
<name>A0A7X1E4R3_9BACT</name>
<dbReference type="GO" id="GO:0004852">
    <property type="term" value="F:uroporphyrinogen-III synthase activity"/>
    <property type="evidence" value="ECO:0007669"/>
    <property type="project" value="InterPro"/>
</dbReference>
<gene>
    <name evidence="2" type="ORF">H5P30_11125</name>
</gene>
<dbReference type="Pfam" id="PF02602">
    <property type="entry name" value="HEM4"/>
    <property type="match status" value="1"/>
</dbReference>
<dbReference type="Gene3D" id="3.40.50.10090">
    <property type="match status" value="2"/>
</dbReference>
<evidence type="ECO:0000259" key="1">
    <source>
        <dbReference type="Pfam" id="PF02602"/>
    </source>
</evidence>
<dbReference type="InterPro" id="IPR039793">
    <property type="entry name" value="UROS/Hem4"/>
</dbReference>
<sequence>MSKTSAEPSAHLDLDWQEVRPMGYVVGMSLDLANKRICVTRARTQSGGLASLLESRGAEVVELPLIEVVPTKNRKVLEEVLEQPGVYDWIIFTSANGVRHFFADLVAKCEDLRAIGFARIACVGKATADAVRKHRLRVDLLPEESNAESLAVALLETKSLDSARVLIVAGNRNRDTLSRTLEEEGHAIVDIAEVYETKLADLAGAAEAVDFRTNGADAILFTSASTVEAFAEQASTLQLEKGARFPKAFSIGPMTSEALAGAGIPLQAEAPEASLEALVDVVATHLNS</sequence>
<evidence type="ECO:0000313" key="3">
    <source>
        <dbReference type="Proteomes" id="UP000525652"/>
    </source>
</evidence>
<organism evidence="2 3">
    <name type="scientific">Puniceicoccus vermicola</name>
    <dbReference type="NCBI Taxonomy" id="388746"/>
    <lineage>
        <taxon>Bacteria</taxon>
        <taxon>Pseudomonadati</taxon>
        <taxon>Verrucomicrobiota</taxon>
        <taxon>Opitutia</taxon>
        <taxon>Puniceicoccales</taxon>
        <taxon>Puniceicoccaceae</taxon>
        <taxon>Puniceicoccus</taxon>
    </lineage>
</organism>
<evidence type="ECO:0000313" key="2">
    <source>
        <dbReference type="EMBL" id="MBC2602329.1"/>
    </source>
</evidence>
<dbReference type="PANTHER" id="PTHR40082">
    <property type="entry name" value="BLR5956 PROTEIN"/>
    <property type="match status" value="1"/>
</dbReference>
<keyword evidence="3" id="KW-1185">Reference proteome</keyword>
<feature type="domain" description="Tetrapyrrole biosynthesis uroporphyrinogen III synthase" evidence="1">
    <location>
        <begin position="49"/>
        <end position="279"/>
    </location>
</feature>
<dbReference type="EMBL" id="JACHVA010000086">
    <property type="protein sequence ID" value="MBC2602329.1"/>
    <property type="molecule type" value="Genomic_DNA"/>
</dbReference>
<dbReference type="InterPro" id="IPR036108">
    <property type="entry name" value="4pyrrol_syn_uPrphyn_synt_sf"/>
</dbReference>
<protein>
    <submittedName>
        <fullName evidence="2">Uroporphyrinogen-III synthase</fullName>
    </submittedName>
</protein>
<comment type="caution">
    <text evidence="2">The sequence shown here is derived from an EMBL/GenBank/DDBJ whole genome shotgun (WGS) entry which is preliminary data.</text>
</comment>
<reference evidence="2 3" key="1">
    <citation type="submission" date="2020-07" db="EMBL/GenBank/DDBJ databases">
        <authorList>
            <person name="Feng X."/>
        </authorList>
    </citation>
    <scope>NUCLEOTIDE SEQUENCE [LARGE SCALE GENOMIC DNA]</scope>
    <source>
        <strain evidence="2 3">JCM14086</strain>
    </source>
</reference>
<dbReference type="SUPFAM" id="SSF69618">
    <property type="entry name" value="HemD-like"/>
    <property type="match status" value="1"/>
</dbReference>
<proteinExistence type="predicted"/>
<dbReference type="InterPro" id="IPR003754">
    <property type="entry name" value="4pyrrol_synth_uPrphyn_synth"/>
</dbReference>
<dbReference type="CDD" id="cd06578">
    <property type="entry name" value="HemD"/>
    <property type="match status" value="1"/>
</dbReference>
<dbReference type="AlphaFoldDB" id="A0A7X1E4R3"/>
<dbReference type="GO" id="GO:0006780">
    <property type="term" value="P:uroporphyrinogen III biosynthetic process"/>
    <property type="evidence" value="ECO:0007669"/>
    <property type="project" value="InterPro"/>
</dbReference>